<accession>A0A482GG85</accession>
<proteinExistence type="predicted"/>
<organismHost>
    <name type="scientific">Escherichia coli</name>
    <dbReference type="NCBI Taxonomy" id="562"/>
</organismHost>
<dbReference type="EMBL" id="MK327938">
    <property type="protein sequence ID" value="QBO63987.1"/>
    <property type="molecule type" value="Genomic_DNA"/>
</dbReference>
<dbReference type="Proteomes" id="UP000294673">
    <property type="component" value="Segment"/>
</dbReference>
<name>A0A482GG85_BPGOS</name>
<organism evidence="1 2">
    <name type="scientific">Escherichia phage vB_EcoM_Goslar</name>
    <dbReference type="NCBI Taxonomy" id="2502409"/>
    <lineage>
        <taxon>Viruses</taxon>
        <taxon>Duplodnaviria</taxon>
        <taxon>Heunggongvirae</taxon>
        <taxon>Uroviricota</taxon>
        <taxon>Caudoviricetes</taxon>
        <taxon>Chimalliviridae</taxon>
        <taxon>Goslarvirus</taxon>
        <taxon>Goslarvirus goslar</taxon>
    </lineage>
</organism>
<reference evidence="1 2" key="1">
    <citation type="submission" date="2018-12" db="EMBL/GenBank/DDBJ databases">
        <title>Still something new to discover - new insights into E. coli phage diversity and taxonomy.</title>
        <authorList>
            <person name="Korf I.H.E."/>
            <person name="Adriaennsens E."/>
            <person name="Dreiseikelmann B."/>
            <person name="Kropinski A."/>
            <person name="Nimtz M."/>
            <person name="Meier-Kolthoff J.P."/>
            <person name="Rohde M."/>
            <person name="van Raaij M."/>
            <person name="Wittmann J."/>
        </authorList>
    </citation>
    <scope>NUCLEOTIDE SEQUENCE [LARGE SCALE GENOMIC DNA]</scope>
</reference>
<evidence type="ECO:0000313" key="2">
    <source>
        <dbReference type="Proteomes" id="UP000294673"/>
    </source>
</evidence>
<protein>
    <submittedName>
        <fullName evidence="1">Uncharacterized protein</fullName>
    </submittedName>
</protein>
<gene>
    <name evidence="1" type="ORF">Goslar_00195</name>
</gene>
<keyword evidence="2" id="KW-1185">Reference proteome</keyword>
<evidence type="ECO:0000313" key="1">
    <source>
        <dbReference type="EMBL" id="QBO63987.1"/>
    </source>
</evidence>
<sequence length="164" mass="19199">MQSKPSAFVRYRQKPNFLNGKDDGVRISVCLETVLAMLYQHMDKYAFFDRINVSAYDVLQYTTYEYWSLRMQRPFQSWYPPVYEMISEELCQELVSVDHDGEYYEAIYSYVDAIQETVNLIFPCFDYSMTQMLTASGLLPKTGENNLELEGIHGYVAFFNIECG</sequence>